<reference evidence="2" key="1">
    <citation type="submission" date="2014-05" db="EMBL/GenBank/DDBJ databases">
        <title>Whole genome sequencing of Lactobacillus casei NRIC0644.</title>
        <authorList>
            <person name="Atarashi H."/>
            <person name="Yoshida Y."/>
            <person name="Fujimura S."/>
            <person name="Tanaka N."/>
            <person name="Shiwa Y."/>
            <person name="Yoshikawa H."/>
            <person name="Okada S."/>
            <person name="Nakagawa J."/>
        </authorList>
    </citation>
    <scope>NUCLEOTIDE SEQUENCE [LARGE SCALE GENOMIC DNA]</scope>
    <source>
        <strain evidence="2">NRIC0644</strain>
    </source>
</reference>
<dbReference type="EMBL" id="BAYM01000009">
    <property type="protein sequence ID" value="GAN35633.1"/>
    <property type="molecule type" value="Genomic_DNA"/>
</dbReference>
<evidence type="ECO:0000313" key="2">
    <source>
        <dbReference type="Proteomes" id="UP000032552"/>
    </source>
</evidence>
<comment type="caution">
    <text evidence="1">The sequence shown here is derived from an EMBL/GenBank/DDBJ whole genome shotgun (WGS) entry which is preliminary data.</text>
</comment>
<dbReference type="Proteomes" id="UP000032552">
    <property type="component" value="Unassembled WGS sequence"/>
</dbReference>
<evidence type="ECO:0000313" key="1">
    <source>
        <dbReference type="EMBL" id="GAN35633.1"/>
    </source>
</evidence>
<protein>
    <submittedName>
        <fullName evidence="1">Uncharacterized protein</fullName>
    </submittedName>
</protein>
<accession>A0A0C9QAD1</accession>
<organism evidence="1 2">
    <name type="scientific">Lacticaseibacillus paracasei NRIC 0644</name>
    <dbReference type="NCBI Taxonomy" id="1435038"/>
    <lineage>
        <taxon>Bacteria</taxon>
        <taxon>Bacillati</taxon>
        <taxon>Bacillota</taxon>
        <taxon>Bacilli</taxon>
        <taxon>Lactobacillales</taxon>
        <taxon>Lactobacillaceae</taxon>
        <taxon>Lacticaseibacillus</taxon>
    </lineage>
</organism>
<dbReference type="AlphaFoldDB" id="A0A0C9QAD1"/>
<proteinExistence type="predicted"/>
<sequence>MNNSRKNLLTDDNQREFSKAKFEIIKAGKNRSVIPEVIRARYKGLTVDLAVENVSYQPSNLSVSETDALVALGNTVLEVLRLLGLDGNAVPNRFDPENVHIGAR</sequence>
<gene>
    <name evidence="1" type="ORF">LC0644_0222</name>
</gene>
<name>A0A0C9QAD1_LACPA</name>